<evidence type="ECO:0000256" key="1">
    <source>
        <dbReference type="SAM" id="Phobius"/>
    </source>
</evidence>
<dbReference type="PANTHER" id="PTHR41247:SF1">
    <property type="entry name" value="HTH-TYPE TRANSCRIPTIONAL REPRESSOR YCNK"/>
    <property type="match status" value="1"/>
</dbReference>
<organism evidence="2 3">
    <name type="scientific">Ilyomonas limi</name>
    <dbReference type="NCBI Taxonomy" id="2575867"/>
    <lineage>
        <taxon>Bacteria</taxon>
        <taxon>Pseudomonadati</taxon>
        <taxon>Bacteroidota</taxon>
        <taxon>Chitinophagia</taxon>
        <taxon>Chitinophagales</taxon>
        <taxon>Chitinophagaceae</taxon>
        <taxon>Ilyomonas</taxon>
    </lineage>
</organism>
<reference evidence="2 3" key="1">
    <citation type="submission" date="2019-05" db="EMBL/GenBank/DDBJ databases">
        <title>Panacibacter sp. strain 17mud1-8 Genome sequencing and assembly.</title>
        <authorList>
            <person name="Chhetri G."/>
        </authorList>
    </citation>
    <scope>NUCLEOTIDE SEQUENCE [LARGE SCALE GENOMIC DNA]</scope>
    <source>
        <strain evidence="2 3">17mud1-8</strain>
    </source>
</reference>
<keyword evidence="1" id="KW-1133">Transmembrane helix</keyword>
<gene>
    <name evidence="2" type="ORF">FC093_10700</name>
</gene>
<dbReference type="SUPFAM" id="SSF160387">
    <property type="entry name" value="NosL/MerB-like"/>
    <property type="match status" value="1"/>
</dbReference>
<protein>
    <recommendedName>
        <fullName evidence="4">Copper chaperone NosL</fullName>
    </recommendedName>
</protein>
<dbReference type="PANTHER" id="PTHR41247">
    <property type="entry name" value="HTH-TYPE TRANSCRIPTIONAL REPRESSOR YCNK"/>
    <property type="match status" value="1"/>
</dbReference>
<dbReference type="RefSeq" id="WP_137261770.1">
    <property type="nucleotide sequence ID" value="NZ_SZQL01000007.1"/>
</dbReference>
<proteinExistence type="predicted"/>
<dbReference type="EMBL" id="SZQL01000007">
    <property type="protein sequence ID" value="TKK68582.1"/>
    <property type="molecule type" value="Genomic_DNA"/>
</dbReference>
<dbReference type="InterPro" id="IPR008719">
    <property type="entry name" value="N2O_reductase_NosL"/>
</dbReference>
<feature type="transmembrane region" description="Helical" evidence="1">
    <location>
        <begin position="103"/>
        <end position="125"/>
    </location>
</feature>
<dbReference type="Proteomes" id="UP000305848">
    <property type="component" value="Unassembled WGS sequence"/>
</dbReference>
<feature type="transmembrane region" description="Helical" evidence="1">
    <location>
        <begin position="7"/>
        <end position="28"/>
    </location>
</feature>
<feature type="transmembrane region" description="Helical" evidence="1">
    <location>
        <begin position="80"/>
        <end position="98"/>
    </location>
</feature>
<accession>A0A4U3L1D2</accession>
<keyword evidence="3" id="KW-1185">Reference proteome</keyword>
<evidence type="ECO:0000313" key="2">
    <source>
        <dbReference type="EMBL" id="TKK68582.1"/>
    </source>
</evidence>
<name>A0A4U3L1D2_9BACT</name>
<keyword evidence="1" id="KW-0472">Membrane</keyword>
<dbReference type="OrthoDB" id="9809859at2"/>
<comment type="caution">
    <text evidence="2">The sequence shown here is derived from an EMBL/GenBank/DDBJ whole genome shotgun (WGS) entry which is preliminary data.</text>
</comment>
<keyword evidence="1" id="KW-0812">Transmembrane</keyword>
<feature type="transmembrane region" description="Helical" evidence="1">
    <location>
        <begin position="167"/>
        <end position="185"/>
    </location>
</feature>
<dbReference type="AlphaFoldDB" id="A0A4U3L1D2"/>
<sequence length="341" mass="38138">MKSKLKVWVRTATAICGIALLAVLYFPIWQIQLNAPQYPEGLVLLIYASKLGGSVDIVNGLNHYIGMRTLHANDFVEFSILPYIIIFFSVLFILIAIINRKRFLYTGFILFVLFGIIAMVDFWRWEYSYGRDLNPEAPIKVPGMAYQPPLIGYKQLLNFGAYSIPDIGGWIFVAVGVVLFAAVFFELKTAKTRTIKFAKTPALVALLFVFSAVITSCNAQQEPIVVGKDACYFCKMTVSDARFGGEVLTQKGKVYKFDDPHCLLAFLHGDVVKKNDIKEVYVVDFNSHQLIPAASAFLYKSEALKSPMNGNIAAFATAAHMQKTSAQWQGEAVKWDTLLKQ</sequence>
<dbReference type="Pfam" id="PF05573">
    <property type="entry name" value="NosL"/>
    <property type="match status" value="1"/>
</dbReference>
<evidence type="ECO:0000313" key="3">
    <source>
        <dbReference type="Proteomes" id="UP000305848"/>
    </source>
</evidence>
<evidence type="ECO:0008006" key="4">
    <source>
        <dbReference type="Google" id="ProtNLM"/>
    </source>
</evidence>